<evidence type="ECO:0000256" key="3">
    <source>
        <dbReference type="ARBA" id="ARBA00022679"/>
    </source>
</evidence>
<dbReference type="InterPro" id="IPR034733">
    <property type="entry name" value="AcCoA_carboxyl_beta"/>
</dbReference>
<feature type="binding site" evidence="13">
    <location>
        <position position="31"/>
    </location>
    <ligand>
        <name>Zn(2+)</name>
        <dbReference type="ChEBI" id="CHEBI:29105"/>
    </ligand>
</feature>
<dbReference type="PRINTS" id="PR01070">
    <property type="entry name" value="ACCCTRFRASEB"/>
</dbReference>
<dbReference type="GO" id="GO:2001295">
    <property type="term" value="P:malonyl-CoA biosynthetic process"/>
    <property type="evidence" value="ECO:0007669"/>
    <property type="project" value="UniProtKB-UniRule"/>
</dbReference>
<sequence>MLKDLFRKPKYVTVHADTDKKDIPEGLWQKCPQCNEILYTKELGKLAGICPKCKYHFRLGARERLAITVDEGTFVEFAADLQPANPLNFPGYPEKITAAREKTGLNEAIVVGTAKIEGHPTVIGVMDANFIMGSMGSVVGEKVTRAIEKAIEEKLPLIMFCASGGARMQEGILSLMQMAKTSAALNKMAAAGLLYITVLTDPTTGGVTASFASLGDIIIGEPGALIGFAGPRVIEQAIKKKLPEGFQTSEFLLEHGFVDIVVPRSNMKQTLAGLLELHKGGGA</sequence>
<comment type="cofactor">
    <cofactor evidence="13">
        <name>Zn(2+)</name>
        <dbReference type="ChEBI" id="CHEBI:29105"/>
    </cofactor>
    <text evidence="13">Binds 1 zinc ion per subunit.</text>
</comment>
<keyword evidence="8 13" id="KW-0862">Zinc</keyword>
<dbReference type="PANTHER" id="PTHR42995:SF5">
    <property type="entry name" value="ACETYL-COENZYME A CARBOXYLASE CARBOXYL TRANSFERASE SUBUNIT BETA, CHLOROPLASTIC"/>
    <property type="match status" value="1"/>
</dbReference>
<feature type="binding site" evidence="13">
    <location>
        <position position="53"/>
    </location>
    <ligand>
        <name>Zn(2+)</name>
        <dbReference type="ChEBI" id="CHEBI:29105"/>
    </ligand>
</feature>
<feature type="domain" description="CoA carboxyltransferase N-terminal" evidence="14">
    <location>
        <begin position="27"/>
        <end position="283"/>
    </location>
</feature>
<dbReference type="GO" id="GO:0005524">
    <property type="term" value="F:ATP binding"/>
    <property type="evidence" value="ECO:0007669"/>
    <property type="project" value="UniProtKB-KW"/>
</dbReference>
<dbReference type="GO" id="GO:0008270">
    <property type="term" value="F:zinc ion binding"/>
    <property type="evidence" value="ECO:0007669"/>
    <property type="project" value="UniProtKB-UniRule"/>
</dbReference>
<keyword evidence="11 13" id="KW-0275">Fatty acid biosynthesis</keyword>
<dbReference type="AlphaFoldDB" id="A0A0L6VZL5"/>
<evidence type="ECO:0000256" key="8">
    <source>
        <dbReference type="ARBA" id="ARBA00022833"/>
    </source>
</evidence>
<keyword evidence="2 13" id="KW-0444">Lipid biosynthesis</keyword>
<evidence type="ECO:0000256" key="11">
    <source>
        <dbReference type="ARBA" id="ARBA00023160"/>
    </source>
</evidence>
<evidence type="ECO:0000256" key="10">
    <source>
        <dbReference type="ARBA" id="ARBA00023098"/>
    </source>
</evidence>
<evidence type="ECO:0000256" key="12">
    <source>
        <dbReference type="ARBA" id="ARBA00025280"/>
    </source>
</evidence>
<evidence type="ECO:0000313" key="16">
    <source>
        <dbReference type="Proteomes" id="UP000037175"/>
    </source>
</evidence>
<dbReference type="PROSITE" id="PS50980">
    <property type="entry name" value="COA_CT_NTER"/>
    <property type="match status" value="1"/>
</dbReference>
<protein>
    <recommendedName>
        <fullName evidence="13">Acetyl-coenzyme A carboxylase carboxyl transferase subunit beta</fullName>
        <shortName evidence="13">ACCase subunit beta</shortName>
        <shortName evidence="13">Acetyl-CoA carboxylase carboxyltransferase subunit beta</shortName>
        <ecNumber evidence="13">2.1.3.15</ecNumber>
    </recommendedName>
</protein>
<dbReference type="InterPro" id="IPR029045">
    <property type="entry name" value="ClpP/crotonase-like_dom_sf"/>
</dbReference>
<comment type="caution">
    <text evidence="15">The sequence shown here is derived from an EMBL/GenBank/DDBJ whole genome shotgun (WGS) entry which is preliminary data.</text>
</comment>
<accession>A0A0L6VZL5</accession>
<evidence type="ECO:0000259" key="14">
    <source>
        <dbReference type="PROSITE" id="PS50980"/>
    </source>
</evidence>
<keyword evidence="4 13" id="KW-0479">Metal-binding</keyword>
<dbReference type="EC" id="2.1.3.15" evidence="13"/>
<evidence type="ECO:0000256" key="4">
    <source>
        <dbReference type="ARBA" id="ARBA00022723"/>
    </source>
</evidence>
<comment type="similarity">
    <text evidence="13">Belongs to the AccD/PCCB family.</text>
</comment>
<dbReference type="Pfam" id="PF01039">
    <property type="entry name" value="Carboxyl_trans"/>
    <property type="match status" value="1"/>
</dbReference>
<dbReference type="EMBL" id="LGTE01000038">
    <property type="protein sequence ID" value="KNZ68284.1"/>
    <property type="molecule type" value="Genomic_DNA"/>
</dbReference>
<dbReference type="UniPathway" id="UPA00655">
    <property type="reaction ID" value="UER00711"/>
</dbReference>
<dbReference type="GO" id="GO:0016743">
    <property type="term" value="F:carboxyl- or carbamoyltransferase activity"/>
    <property type="evidence" value="ECO:0007669"/>
    <property type="project" value="UniProtKB-UniRule"/>
</dbReference>
<name>A0A0L6VZL5_9FIRM</name>
<dbReference type="SUPFAM" id="SSF52096">
    <property type="entry name" value="ClpP/crotonase"/>
    <property type="match status" value="1"/>
</dbReference>
<reference evidence="16" key="1">
    <citation type="submission" date="2015-07" db="EMBL/GenBank/DDBJ databases">
        <title>Complete Genome of Thermincola ferriacetica strain Z-0001T.</title>
        <authorList>
            <person name="Lusk B."/>
            <person name="Badalamenti J.P."/>
            <person name="Parameswaran P."/>
            <person name="Bond D.R."/>
            <person name="Torres C.I."/>
        </authorList>
    </citation>
    <scope>NUCLEOTIDE SEQUENCE [LARGE SCALE GENOMIC DNA]</scope>
    <source>
        <strain evidence="16">Z-0001</strain>
    </source>
</reference>
<dbReference type="Proteomes" id="UP000037175">
    <property type="component" value="Unassembled WGS sequence"/>
</dbReference>
<evidence type="ECO:0000256" key="7">
    <source>
        <dbReference type="ARBA" id="ARBA00022832"/>
    </source>
</evidence>
<comment type="pathway">
    <text evidence="13">Lipid metabolism; malonyl-CoA biosynthesis; malonyl-CoA from acetyl-CoA: step 1/1.</text>
</comment>
<evidence type="ECO:0000313" key="15">
    <source>
        <dbReference type="EMBL" id="KNZ68284.1"/>
    </source>
</evidence>
<comment type="catalytic activity">
    <reaction evidence="13">
        <text>N(6)-carboxybiotinyl-L-lysyl-[protein] + acetyl-CoA = N(6)-biotinyl-L-lysyl-[protein] + malonyl-CoA</text>
        <dbReference type="Rhea" id="RHEA:54728"/>
        <dbReference type="Rhea" id="RHEA-COMP:10505"/>
        <dbReference type="Rhea" id="RHEA-COMP:10506"/>
        <dbReference type="ChEBI" id="CHEBI:57288"/>
        <dbReference type="ChEBI" id="CHEBI:57384"/>
        <dbReference type="ChEBI" id="CHEBI:83144"/>
        <dbReference type="ChEBI" id="CHEBI:83145"/>
        <dbReference type="EC" id="2.1.3.15"/>
    </reaction>
</comment>
<keyword evidence="3 13" id="KW-0808">Transferase</keyword>
<comment type="function">
    <text evidence="12 13">Component of the acetyl coenzyme A carboxylase (ACC) complex. Biotin carboxylase (BC) catalyzes the carboxylation of biotin on its carrier protein (BCCP) and then the CO(2) group is transferred by the transcarboxylase to acetyl-CoA to form malonyl-CoA.</text>
</comment>
<dbReference type="HAMAP" id="MF_01395">
    <property type="entry name" value="AcetylCoA_CT_beta"/>
    <property type="match status" value="1"/>
</dbReference>
<dbReference type="InterPro" id="IPR000438">
    <property type="entry name" value="Acetyl_CoA_COase_Trfase_b_su"/>
</dbReference>
<dbReference type="InterPro" id="IPR011762">
    <property type="entry name" value="COA_CT_N"/>
</dbReference>
<evidence type="ECO:0000256" key="5">
    <source>
        <dbReference type="ARBA" id="ARBA00022741"/>
    </source>
</evidence>
<comment type="subunit">
    <text evidence="13">Acetyl-CoA carboxylase is a heterohexamer composed of biotin carboxyl carrier protein (AccB), biotin carboxylase (AccC) and two subunits each of ACCase subunit alpha (AccA) and ACCase subunit beta (AccD).</text>
</comment>
<feature type="zinc finger region" description="C4-type" evidence="13">
    <location>
        <begin position="31"/>
        <end position="53"/>
    </location>
</feature>
<evidence type="ECO:0000256" key="6">
    <source>
        <dbReference type="ARBA" id="ARBA00022771"/>
    </source>
</evidence>
<dbReference type="RefSeq" id="WP_013121168.1">
    <property type="nucleotide sequence ID" value="NZ_LGTE01000038.1"/>
</dbReference>
<dbReference type="InterPro" id="IPR041010">
    <property type="entry name" value="Znf-ACC"/>
</dbReference>
<dbReference type="PANTHER" id="PTHR42995">
    <property type="entry name" value="ACETYL-COENZYME A CARBOXYLASE CARBOXYL TRANSFERASE SUBUNIT BETA, CHLOROPLASTIC"/>
    <property type="match status" value="1"/>
</dbReference>
<keyword evidence="10 13" id="KW-0443">Lipid metabolism</keyword>
<dbReference type="Pfam" id="PF17848">
    <property type="entry name" value="Zn_ribbon_ACC"/>
    <property type="match status" value="1"/>
</dbReference>
<keyword evidence="5 13" id="KW-0547">Nucleotide-binding</keyword>
<comment type="subcellular location">
    <subcellularLocation>
        <location evidence="1 13">Cytoplasm</location>
    </subcellularLocation>
</comment>
<dbReference type="GO" id="GO:0003989">
    <property type="term" value="F:acetyl-CoA carboxylase activity"/>
    <property type="evidence" value="ECO:0007669"/>
    <property type="project" value="InterPro"/>
</dbReference>
<keyword evidence="7 13" id="KW-0276">Fatty acid metabolism</keyword>
<keyword evidence="6 13" id="KW-0863">Zinc-finger</keyword>
<keyword evidence="13" id="KW-0963">Cytoplasm</keyword>
<evidence type="ECO:0000256" key="2">
    <source>
        <dbReference type="ARBA" id="ARBA00022516"/>
    </source>
</evidence>
<dbReference type="GO" id="GO:0009317">
    <property type="term" value="C:acetyl-CoA carboxylase complex"/>
    <property type="evidence" value="ECO:0007669"/>
    <property type="project" value="InterPro"/>
</dbReference>
<keyword evidence="16" id="KW-1185">Reference proteome</keyword>
<proteinExistence type="inferred from homology"/>
<evidence type="ECO:0000256" key="9">
    <source>
        <dbReference type="ARBA" id="ARBA00022840"/>
    </source>
</evidence>
<dbReference type="NCBIfam" id="TIGR00515">
    <property type="entry name" value="accD"/>
    <property type="match status" value="1"/>
</dbReference>
<feature type="binding site" evidence="13">
    <location>
        <position position="50"/>
    </location>
    <ligand>
        <name>Zn(2+)</name>
        <dbReference type="ChEBI" id="CHEBI:29105"/>
    </ligand>
</feature>
<feature type="binding site" evidence="13">
    <location>
        <position position="34"/>
    </location>
    <ligand>
        <name>Zn(2+)</name>
        <dbReference type="ChEBI" id="CHEBI:29105"/>
    </ligand>
</feature>
<organism evidence="15 16">
    <name type="scientific">Thermincola ferriacetica</name>
    <dbReference type="NCBI Taxonomy" id="281456"/>
    <lineage>
        <taxon>Bacteria</taxon>
        <taxon>Bacillati</taxon>
        <taxon>Bacillota</taxon>
        <taxon>Clostridia</taxon>
        <taxon>Eubacteriales</taxon>
        <taxon>Thermincolaceae</taxon>
        <taxon>Thermincola</taxon>
    </lineage>
</organism>
<keyword evidence="9 13" id="KW-0067">ATP-binding</keyword>
<evidence type="ECO:0000256" key="1">
    <source>
        <dbReference type="ARBA" id="ARBA00004496"/>
    </source>
</evidence>
<evidence type="ECO:0000256" key="13">
    <source>
        <dbReference type="HAMAP-Rule" id="MF_01395"/>
    </source>
</evidence>
<dbReference type="GO" id="GO:0006633">
    <property type="term" value="P:fatty acid biosynthetic process"/>
    <property type="evidence" value="ECO:0007669"/>
    <property type="project" value="UniProtKB-KW"/>
</dbReference>
<dbReference type="PATRIC" id="fig|281456.6.peg.3349"/>
<gene>
    <name evidence="13" type="primary">accD</name>
    <name evidence="15" type="ORF">Tfer_3183</name>
</gene>
<dbReference type="Gene3D" id="3.90.226.10">
    <property type="entry name" value="2-enoyl-CoA Hydratase, Chain A, domain 1"/>
    <property type="match status" value="1"/>
</dbReference>